<sequence>MQKKGGGRDWYFINHHVTLLRLSKYDFCGLLSSAFSDGCPNAMKKNNIPCKCNDLKAGTYTMNNQMISIPKLGSIWKFLAKGDYKVDFRLKDRVTGEKLGCLHLEASVRDPKACKGWSCIVG</sequence>
<dbReference type="InterPro" id="IPR036846">
    <property type="entry name" value="GM2-AP_sf"/>
</dbReference>
<dbReference type="PANTHER" id="PTHR17357">
    <property type="entry name" value="GM2 GANGLIOSIDE ACTIVATOR PROTEIN"/>
    <property type="match status" value="1"/>
</dbReference>
<dbReference type="AlphaFoldDB" id="A0AAV4IIK5"/>
<name>A0AAV4IIK5_9GAST</name>
<dbReference type="Proteomes" id="UP000762676">
    <property type="component" value="Unassembled WGS sequence"/>
</dbReference>
<proteinExistence type="predicted"/>
<dbReference type="InterPro" id="IPR028996">
    <property type="entry name" value="GM2-AP"/>
</dbReference>
<evidence type="ECO:0000313" key="2">
    <source>
        <dbReference type="EMBL" id="GFS09493.1"/>
    </source>
</evidence>
<dbReference type="PANTHER" id="PTHR17357:SF0">
    <property type="entry name" value="GANGLIOSIDE GM2 ACTIVATOR"/>
    <property type="match status" value="1"/>
</dbReference>
<keyword evidence="1" id="KW-0732">Signal</keyword>
<protein>
    <submittedName>
        <fullName evidence="2">Ganglioside GM2 activator</fullName>
    </submittedName>
</protein>
<keyword evidence="3" id="KW-1185">Reference proteome</keyword>
<gene>
    <name evidence="2" type="ORF">ElyMa_006622900</name>
</gene>
<comment type="caution">
    <text evidence="2">The sequence shown here is derived from an EMBL/GenBank/DDBJ whole genome shotgun (WGS) entry which is preliminary data.</text>
</comment>
<evidence type="ECO:0000256" key="1">
    <source>
        <dbReference type="ARBA" id="ARBA00022729"/>
    </source>
</evidence>
<dbReference type="GO" id="GO:0005319">
    <property type="term" value="F:lipid transporter activity"/>
    <property type="evidence" value="ECO:0007669"/>
    <property type="project" value="TreeGrafter"/>
</dbReference>
<dbReference type="GO" id="GO:0009898">
    <property type="term" value="C:cytoplasmic side of plasma membrane"/>
    <property type="evidence" value="ECO:0007669"/>
    <property type="project" value="TreeGrafter"/>
</dbReference>
<reference evidence="2 3" key="1">
    <citation type="journal article" date="2021" name="Elife">
        <title>Chloroplast acquisition without the gene transfer in kleptoplastic sea slugs, Plakobranchus ocellatus.</title>
        <authorList>
            <person name="Maeda T."/>
            <person name="Takahashi S."/>
            <person name="Yoshida T."/>
            <person name="Shimamura S."/>
            <person name="Takaki Y."/>
            <person name="Nagai Y."/>
            <person name="Toyoda A."/>
            <person name="Suzuki Y."/>
            <person name="Arimoto A."/>
            <person name="Ishii H."/>
            <person name="Satoh N."/>
            <person name="Nishiyama T."/>
            <person name="Hasebe M."/>
            <person name="Maruyama T."/>
            <person name="Minagawa J."/>
            <person name="Obokata J."/>
            <person name="Shigenobu S."/>
        </authorList>
    </citation>
    <scope>NUCLEOTIDE SEQUENCE [LARGE SCALE GENOMIC DNA]</scope>
</reference>
<dbReference type="Gene3D" id="2.70.220.10">
    <property type="entry name" value="Ganglioside GM2 activator"/>
    <property type="match status" value="1"/>
</dbReference>
<dbReference type="SUPFAM" id="SSF63707">
    <property type="entry name" value="Ganglioside M2 (gm2) activator"/>
    <property type="match status" value="1"/>
</dbReference>
<accession>A0AAV4IIK5</accession>
<dbReference type="EMBL" id="BMAT01013291">
    <property type="protein sequence ID" value="GFS09493.1"/>
    <property type="molecule type" value="Genomic_DNA"/>
</dbReference>
<evidence type="ECO:0000313" key="3">
    <source>
        <dbReference type="Proteomes" id="UP000762676"/>
    </source>
</evidence>
<organism evidence="2 3">
    <name type="scientific">Elysia marginata</name>
    <dbReference type="NCBI Taxonomy" id="1093978"/>
    <lineage>
        <taxon>Eukaryota</taxon>
        <taxon>Metazoa</taxon>
        <taxon>Spiralia</taxon>
        <taxon>Lophotrochozoa</taxon>
        <taxon>Mollusca</taxon>
        <taxon>Gastropoda</taxon>
        <taxon>Heterobranchia</taxon>
        <taxon>Euthyneura</taxon>
        <taxon>Panpulmonata</taxon>
        <taxon>Sacoglossa</taxon>
        <taxon>Placobranchoidea</taxon>
        <taxon>Plakobranchidae</taxon>
        <taxon>Elysia</taxon>
    </lineage>
</organism>
<dbReference type="GO" id="GO:0008047">
    <property type="term" value="F:enzyme activator activity"/>
    <property type="evidence" value="ECO:0007669"/>
    <property type="project" value="InterPro"/>
</dbReference>
<dbReference type="GO" id="GO:0006689">
    <property type="term" value="P:ganglioside catabolic process"/>
    <property type="evidence" value="ECO:0007669"/>
    <property type="project" value="InterPro"/>
</dbReference>